<dbReference type="Pfam" id="PF00436">
    <property type="entry name" value="SSB"/>
    <property type="match status" value="1"/>
</dbReference>
<protein>
    <submittedName>
        <fullName evidence="2">Unannotated protein</fullName>
    </submittedName>
</protein>
<keyword evidence="1" id="KW-0238">DNA-binding</keyword>
<dbReference type="EMBL" id="CAEZYZ010000133">
    <property type="protein sequence ID" value="CAB4751541.1"/>
    <property type="molecule type" value="Genomic_DNA"/>
</dbReference>
<evidence type="ECO:0000313" key="2">
    <source>
        <dbReference type="EMBL" id="CAB4751541.1"/>
    </source>
</evidence>
<proteinExistence type="predicted"/>
<sequence length="112" mass="12211">MRMNAVSPVTSVNEVKVVGRLGSHVGVKVLPSGDEITVFSIVVDRPARDVRGTTRIDTIACVTSRAQLGARLRSWDPGRWVEAEGVLRRRFWKAGGGLGSAMEVDVRRVRAV</sequence>
<accession>A0A6J6TVB4</accession>
<organism evidence="2">
    <name type="scientific">freshwater metagenome</name>
    <dbReference type="NCBI Taxonomy" id="449393"/>
    <lineage>
        <taxon>unclassified sequences</taxon>
        <taxon>metagenomes</taxon>
        <taxon>ecological metagenomes</taxon>
    </lineage>
</organism>
<dbReference type="InterPro" id="IPR000424">
    <property type="entry name" value="Primosome_PriB/ssb"/>
</dbReference>
<dbReference type="SUPFAM" id="SSF50249">
    <property type="entry name" value="Nucleic acid-binding proteins"/>
    <property type="match status" value="1"/>
</dbReference>
<dbReference type="InterPro" id="IPR012340">
    <property type="entry name" value="NA-bd_OB-fold"/>
</dbReference>
<name>A0A6J6TVB4_9ZZZZ</name>
<gene>
    <name evidence="2" type="ORF">UFOPK2810_00874</name>
</gene>
<evidence type="ECO:0000256" key="1">
    <source>
        <dbReference type="ARBA" id="ARBA00023125"/>
    </source>
</evidence>
<dbReference type="AlphaFoldDB" id="A0A6J6TVB4"/>
<dbReference type="Gene3D" id="2.40.50.140">
    <property type="entry name" value="Nucleic acid-binding proteins"/>
    <property type="match status" value="1"/>
</dbReference>
<dbReference type="PROSITE" id="PS50935">
    <property type="entry name" value="SSB"/>
    <property type="match status" value="1"/>
</dbReference>
<dbReference type="GO" id="GO:0003697">
    <property type="term" value="F:single-stranded DNA binding"/>
    <property type="evidence" value="ECO:0007669"/>
    <property type="project" value="InterPro"/>
</dbReference>
<reference evidence="2" key="1">
    <citation type="submission" date="2020-05" db="EMBL/GenBank/DDBJ databases">
        <authorList>
            <person name="Chiriac C."/>
            <person name="Salcher M."/>
            <person name="Ghai R."/>
            <person name="Kavagutti S V."/>
        </authorList>
    </citation>
    <scope>NUCLEOTIDE SEQUENCE</scope>
</reference>